<dbReference type="PATRIC" id="fig|1245469.3.peg.6288"/>
<dbReference type="GeneID" id="301819859"/>
<protein>
    <submittedName>
        <fullName evidence="2">Uncharacterized protein</fullName>
    </submittedName>
</protein>
<dbReference type="Proteomes" id="UP000011841">
    <property type="component" value="Chromosome"/>
</dbReference>
<dbReference type="RefSeq" id="WP_015669215.1">
    <property type="nucleotide sequence ID" value="NC_020453.1"/>
</dbReference>
<reference evidence="2 3" key="1">
    <citation type="journal article" date="2013" name="Appl. Environ. Microbiol.">
        <title>Genome analysis suggests that the soil oligotrophic bacterium Agromonas oligotrophica (Bradyrhizobium oligotrophicum) is a nitrogen-fixing symbiont of Aeschynomene indica.</title>
        <authorList>
            <person name="Okubo T."/>
            <person name="Fukushima S."/>
            <person name="Itakura M."/>
            <person name="Oshima K."/>
            <person name="Longtonglang A."/>
            <person name="Teaumroong N."/>
            <person name="Mitsui H."/>
            <person name="Hattori M."/>
            <person name="Hattori R."/>
            <person name="Hattori T."/>
            <person name="Minamisawa K."/>
        </authorList>
    </citation>
    <scope>NUCLEOTIDE SEQUENCE [LARGE SCALE GENOMIC DNA]</scope>
    <source>
        <strain evidence="2 3">S58</strain>
    </source>
</reference>
<keyword evidence="1" id="KW-0472">Membrane</keyword>
<dbReference type="AlphaFoldDB" id="M4ZF73"/>
<keyword evidence="1" id="KW-1133">Transmembrane helix</keyword>
<keyword evidence="3" id="KW-1185">Reference proteome</keyword>
<gene>
    <name evidence="2" type="ORF">S58_61560</name>
</gene>
<dbReference type="EMBL" id="AP012603">
    <property type="protein sequence ID" value="BAM92131.1"/>
    <property type="molecule type" value="Genomic_DNA"/>
</dbReference>
<dbReference type="HOGENOM" id="CLU_2341262_0_0_5"/>
<evidence type="ECO:0000313" key="3">
    <source>
        <dbReference type="Proteomes" id="UP000011841"/>
    </source>
</evidence>
<proteinExistence type="predicted"/>
<dbReference type="STRING" id="1245469.S58_61560"/>
<sequence length="97" mass="10611">MATHTAIILIKALHTAVFVFASSCILYALRCSVTGRTAGFRLQIAIAVPSLIGVLWWLNGRECLLSSLIYRFAGDDRTQSDIFLPDAVARLIMPVST</sequence>
<feature type="transmembrane region" description="Helical" evidence="1">
    <location>
        <begin position="40"/>
        <end position="58"/>
    </location>
</feature>
<dbReference type="KEGG" id="aol:S58_61560"/>
<accession>M4ZF73</accession>
<evidence type="ECO:0000313" key="2">
    <source>
        <dbReference type="EMBL" id="BAM92131.1"/>
    </source>
</evidence>
<name>M4ZF73_9BRAD</name>
<evidence type="ECO:0000256" key="1">
    <source>
        <dbReference type="SAM" id="Phobius"/>
    </source>
</evidence>
<organism evidence="2 3">
    <name type="scientific">Bradyrhizobium oligotrophicum S58</name>
    <dbReference type="NCBI Taxonomy" id="1245469"/>
    <lineage>
        <taxon>Bacteria</taxon>
        <taxon>Pseudomonadati</taxon>
        <taxon>Pseudomonadota</taxon>
        <taxon>Alphaproteobacteria</taxon>
        <taxon>Hyphomicrobiales</taxon>
        <taxon>Nitrobacteraceae</taxon>
        <taxon>Bradyrhizobium</taxon>
    </lineage>
</organism>
<keyword evidence="1" id="KW-0812">Transmembrane</keyword>
<feature type="transmembrane region" description="Helical" evidence="1">
    <location>
        <begin position="6"/>
        <end position="28"/>
    </location>
</feature>